<dbReference type="RefSeq" id="WP_156115684.1">
    <property type="nucleotide sequence ID" value="NZ_JQEC01000014.1"/>
</dbReference>
<dbReference type="Gene3D" id="1.25.40.10">
    <property type="entry name" value="Tetratricopeptide repeat domain"/>
    <property type="match status" value="1"/>
</dbReference>
<dbReference type="InterPro" id="IPR011990">
    <property type="entry name" value="TPR-like_helical_dom_sf"/>
</dbReference>
<name>A0A099KYT7_COLPS</name>
<dbReference type="Proteomes" id="UP000029868">
    <property type="component" value="Unassembled WGS sequence"/>
</dbReference>
<evidence type="ECO:0000313" key="1">
    <source>
        <dbReference type="EMBL" id="KGJ95909.1"/>
    </source>
</evidence>
<protein>
    <submittedName>
        <fullName evidence="1">Uncharacterized protein</fullName>
    </submittedName>
</protein>
<organism evidence="1 2">
    <name type="scientific">Colwellia psychrerythraea</name>
    <name type="common">Vibrio psychroerythus</name>
    <dbReference type="NCBI Taxonomy" id="28229"/>
    <lineage>
        <taxon>Bacteria</taxon>
        <taxon>Pseudomonadati</taxon>
        <taxon>Pseudomonadota</taxon>
        <taxon>Gammaproteobacteria</taxon>
        <taxon>Alteromonadales</taxon>
        <taxon>Colwelliaceae</taxon>
        <taxon>Colwellia</taxon>
    </lineage>
</organism>
<reference evidence="1 2" key="1">
    <citation type="submission" date="2014-08" db="EMBL/GenBank/DDBJ databases">
        <title>Genomic and Phenotypic Diversity of Colwellia psychrerythraea strains from Disparate Marine Basins.</title>
        <authorList>
            <person name="Techtmann S.M."/>
            <person name="Stelling S.C."/>
            <person name="Utturkar S.M."/>
            <person name="Alshibli N."/>
            <person name="Harris A."/>
            <person name="Brown S.D."/>
            <person name="Hazen T.C."/>
        </authorList>
    </citation>
    <scope>NUCLEOTIDE SEQUENCE [LARGE SCALE GENOMIC DNA]</scope>
    <source>
        <strain evidence="1 2">GAB14E</strain>
    </source>
</reference>
<dbReference type="OrthoDB" id="6311049at2"/>
<evidence type="ECO:0000313" key="2">
    <source>
        <dbReference type="Proteomes" id="UP000029868"/>
    </source>
</evidence>
<accession>A0A099KYT7</accession>
<dbReference type="SUPFAM" id="SSF81901">
    <property type="entry name" value="HCP-like"/>
    <property type="match status" value="1"/>
</dbReference>
<comment type="caution">
    <text evidence="1">The sequence shown here is derived from an EMBL/GenBank/DDBJ whole genome shotgun (WGS) entry which is preliminary data.</text>
</comment>
<dbReference type="AlphaFoldDB" id="A0A099KYT7"/>
<gene>
    <name evidence="1" type="ORF">GAB14E_1821</name>
</gene>
<sequence length="163" mass="18701">MILPFIVSSCASPELIRKTTYSLEVKEFNGIKHYKNGNYEEAFNLLKEPAAWGYKGSQYAIAFMFLKGQYLQQSTLLGMGWLGVAKEANVKDWSKQYDAFYSSATKGQKLEFDKIKEVYIKKYGLIAQDVTCRKSLSGKSRRVRIECYHYEGIGVLYDIDLVE</sequence>
<dbReference type="EMBL" id="JQEC01000014">
    <property type="protein sequence ID" value="KGJ95909.1"/>
    <property type="molecule type" value="Genomic_DNA"/>
</dbReference>
<proteinExistence type="predicted"/>